<accession>B6WVV1</accession>
<protein>
    <submittedName>
        <fullName evidence="2">Uncharacterized protein</fullName>
    </submittedName>
</protein>
<reference evidence="2 3" key="2">
    <citation type="submission" date="2008-10" db="EMBL/GenBank/DDBJ databases">
        <authorList>
            <person name="Fulton L."/>
            <person name="Clifton S."/>
            <person name="Fulton B."/>
            <person name="Xu J."/>
            <person name="Minx P."/>
            <person name="Pepin K.H."/>
            <person name="Johnson M."/>
            <person name="Bhonagiri V."/>
            <person name="Nash W.E."/>
            <person name="Mardis E.R."/>
            <person name="Wilson R.K."/>
        </authorList>
    </citation>
    <scope>NUCLEOTIDE SEQUENCE [LARGE SCALE GENOMIC DNA]</scope>
    <source>
        <strain evidence="2 3">ATCC 29098</strain>
    </source>
</reference>
<sequence length="90" mass="9769">MDEGAGELFLAEKSSPAPSRSPTPSKTAHTGLENITAKAQARRCRIAVGRRHSRRTKRQGQAKPAPGCGFEKEGCVEEIRPFALTPYAFT</sequence>
<feature type="compositionally biased region" description="Basic residues" evidence="1">
    <location>
        <begin position="40"/>
        <end position="60"/>
    </location>
</feature>
<evidence type="ECO:0000256" key="1">
    <source>
        <dbReference type="SAM" id="MobiDB-lite"/>
    </source>
</evidence>
<feature type="region of interest" description="Disordered" evidence="1">
    <location>
        <begin position="1"/>
        <end position="70"/>
    </location>
</feature>
<feature type="compositionally biased region" description="Low complexity" evidence="1">
    <location>
        <begin position="13"/>
        <end position="28"/>
    </location>
</feature>
<evidence type="ECO:0000313" key="2">
    <source>
        <dbReference type="EMBL" id="EEB32851.1"/>
    </source>
</evidence>
<comment type="caution">
    <text evidence="2">The sequence shown here is derived from an EMBL/GenBank/DDBJ whole genome shotgun (WGS) entry which is preliminary data.</text>
</comment>
<dbReference type="HOGENOM" id="CLU_2436021_0_0_7"/>
<name>B6WVV1_9BACT</name>
<dbReference type="AlphaFoldDB" id="B6WVV1"/>
<proteinExistence type="predicted"/>
<reference evidence="2 3" key="1">
    <citation type="submission" date="2008-10" db="EMBL/GenBank/DDBJ databases">
        <title>Draft genome sequence of Desulvovibrio piger (ATCC 29098).</title>
        <authorList>
            <person name="Sudarsanam P."/>
            <person name="Ley R."/>
            <person name="Guruge J."/>
            <person name="Turnbaugh P.J."/>
            <person name="Mahowald M."/>
            <person name="Liep D."/>
            <person name="Gordon J."/>
        </authorList>
    </citation>
    <scope>NUCLEOTIDE SEQUENCE [LARGE SCALE GENOMIC DNA]</scope>
    <source>
        <strain evidence="2 3">ATCC 29098</strain>
    </source>
</reference>
<dbReference type="Proteomes" id="UP000003676">
    <property type="component" value="Unassembled WGS sequence"/>
</dbReference>
<evidence type="ECO:0000313" key="3">
    <source>
        <dbReference type="Proteomes" id="UP000003676"/>
    </source>
</evidence>
<dbReference type="EMBL" id="ABXU01000067">
    <property type="protein sequence ID" value="EEB32851.1"/>
    <property type="molecule type" value="Genomic_DNA"/>
</dbReference>
<gene>
    <name evidence="2" type="ORF">DESPIG_02219</name>
</gene>
<organism evidence="2 3">
    <name type="scientific">Desulfovibrio piger ATCC 29098</name>
    <dbReference type="NCBI Taxonomy" id="411464"/>
    <lineage>
        <taxon>Bacteria</taxon>
        <taxon>Pseudomonadati</taxon>
        <taxon>Thermodesulfobacteriota</taxon>
        <taxon>Desulfovibrionia</taxon>
        <taxon>Desulfovibrionales</taxon>
        <taxon>Desulfovibrionaceae</taxon>
        <taxon>Desulfovibrio</taxon>
    </lineage>
</organism>